<dbReference type="AlphaFoldDB" id="A0A6A1WNP4"/>
<keyword evidence="1" id="KW-1133">Transmembrane helix</keyword>
<feature type="transmembrane region" description="Helical" evidence="1">
    <location>
        <begin position="50"/>
        <end position="69"/>
    </location>
</feature>
<evidence type="ECO:0000256" key="1">
    <source>
        <dbReference type="SAM" id="Phobius"/>
    </source>
</evidence>
<keyword evidence="3" id="KW-1185">Reference proteome</keyword>
<dbReference type="Proteomes" id="UP000516437">
    <property type="component" value="Chromosome 1"/>
</dbReference>
<comment type="caution">
    <text evidence="2">The sequence shown here is derived from an EMBL/GenBank/DDBJ whole genome shotgun (WGS) entry which is preliminary data.</text>
</comment>
<evidence type="ECO:0000313" key="2">
    <source>
        <dbReference type="EMBL" id="KAB1226871.1"/>
    </source>
</evidence>
<reference evidence="2 3" key="1">
    <citation type="journal article" date="2019" name="Plant Biotechnol. J.">
        <title>The red bayberry genome and genetic basis of sex determination.</title>
        <authorList>
            <person name="Jia H.M."/>
            <person name="Jia H.J."/>
            <person name="Cai Q.L."/>
            <person name="Wang Y."/>
            <person name="Zhao H.B."/>
            <person name="Yang W.F."/>
            <person name="Wang G.Y."/>
            <person name="Li Y.H."/>
            <person name="Zhan D.L."/>
            <person name="Shen Y.T."/>
            <person name="Niu Q.F."/>
            <person name="Chang L."/>
            <person name="Qiu J."/>
            <person name="Zhao L."/>
            <person name="Xie H.B."/>
            <person name="Fu W.Y."/>
            <person name="Jin J."/>
            <person name="Li X.W."/>
            <person name="Jiao Y."/>
            <person name="Zhou C.C."/>
            <person name="Tu T."/>
            <person name="Chai C.Y."/>
            <person name="Gao J.L."/>
            <person name="Fan L.J."/>
            <person name="van de Weg E."/>
            <person name="Wang J.Y."/>
            <person name="Gao Z.S."/>
        </authorList>
    </citation>
    <scope>NUCLEOTIDE SEQUENCE [LARGE SCALE GENOMIC DNA]</scope>
    <source>
        <tissue evidence="2">Leaves</tissue>
    </source>
</reference>
<gene>
    <name evidence="2" type="ORF">CJ030_MR1G002654</name>
</gene>
<organism evidence="2 3">
    <name type="scientific">Morella rubra</name>
    <name type="common">Chinese bayberry</name>
    <dbReference type="NCBI Taxonomy" id="262757"/>
    <lineage>
        <taxon>Eukaryota</taxon>
        <taxon>Viridiplantae</taxon>
        <taxon>Streptophyta</taxon>
        <taxon>Embryophyta</taxon>
        <taxon>Tracheophyta</taxon>
        <taxon>Spermatophyta</taxon>
        <taxon>Magnoliopsida</taxon>
        <taxon>eudicotyledons</taxon>
        <taxon>Gunneridae</taxon>
        <taxon>Pentapetalae</taxon>
        <taxon>rosids</taxon>
        <taxon>fabids</taxon>
        <taxon>Fagales</taxon>
        <taxon>Myricaceae</taxon>
        <taxon>Morella</taxon>
    </lineage>
</organism>
<keyword evidence="1" id="KW-0472">Membrane</keyword>
<protein>
    <submittedName>
        <fullName evidence="2">Uncharacterized protein</fullName>
    </submittedName>
</protein>
<evidence type="ECO:0000313" key="3">
    <source>
        <dbReference type="Proteomes" id="UP000516437"/>
    </source>
</evidence>
<proteinExistence type="predicted"/>
<keyword evidence="1" id="KW-0812">Transmembrane</keyword>
<name>A0A6A1WNP4_9ROSI</name>
<accession>A0A6A1WNP4</accession>
<sequence length="125" mass="14152">MKHRAHDPTDIRPPARLDFTVFEARKLAINQRNKHSESEQAGYRHKIMKVWSRALAAITVALSLISVLWPKGAQADARPLTRAPSLTASSSQAVRGLHWDEKNPYKLVHSSFRRIPSNSDPIHNK</sequence>
<dbReference type="EMBL" id="RXIC02000019">
    <property type="protein sequence ID" value="KAB1226871.1"/>
    <property type="molecule type" value="Genomic_DNA"/>
</dbReference>
<dbReference type="OrthoDB" id="849592at2759"/>